<evidence type="ECO:0008006" key="8">
    <source>
        <dbReference type="Google" id="ProtNLM"/>
    </source>
</evidence>
<keyword evidence="1" id="KW-0963">Cytoplasm</keyword>
<dbReference type="InterPro" id="IPR010286">
    <property type="entry name" value="METTL16/RlmF"/>
</dbReference>
<dbReference type="Pfam" id="PF05971">
    <property type="entry name" value="Methyltransf_10"/>
    <property type="match status" value="1"/>
</dbReference>
<dbReference type="PANTHER" id="PTHR13393:SF0">
    <property type="entry name" value="RNA N6-ADENOSINE-METHYLTRANSFERASE METTL16"/>
    <property type="match status" value="1"/>
</dbReference>
<dbReference type="GO" id="GO:0005737">
    <property type="term" value="C:cytoplasm"/>
    <property type="evidence" value="ECO:0007669"/>
    <property type="project" value="InterPro"/>
</dbReference>
<evidence type="ECO:0000256" key="2">
    <source>
        <dbReference type="ARBA" id="ARBA00022552"/>
    </source>
</evidence>
<dbReference type="EMBL" id="AXZF01000043">
    <property type="protein sequence ID" value="ERT68859.1"/>
    <property type="molecule type" value="Genomic_DNA"/>
</dbReference>
<evidence type="ECO:0000256" key="5">
    <source>
        <dbReference type="ARBA" id="ARBA00022691"/>
    </source>
</evidence>
<dbReference type="Proteomes" id="UP000017081">
    <property type="component" value="Unassembled WGS sequence"/>
</dbReference>
<dbReference type="HAMAP" id="MF_01848">
    <property type="entry name" value="23SrRNA_methyltr_F"/>
    <property type="match status" value="1"/>
</dbReference>
<evidence type="ECO:0000313" key="7">
    <source>
        <dbReference type="Proteomes" id="UP000017081"/>
    </source>
</evidence>
<dbReference type="InterPro" id="IPR029063">
    <property type="entry name" value="SAM-dependent_MTases_sf"/>
</dbReference>
<dbReference type="NCBIfam" id="NF008725">
    <property type="entry name" value="PRK11727.1"/>
    <property type="match status" value="1"/>
</dbReference>
<reference evidence="6 7" key="1">
    <citation type="submission" date="2013-08" db="EMBL/GenBank/DDBJ databases">
        <authorList>
            <person name="Weinstock G."/>
            <person name="Sodergren E."/>
            <person name="Wylie T."/>
            <person name="Fulton L."/>
            <person name="Fulton R."/>
            <person name="Fronick C."/>
            <person name="O'Laughlin M."/>
            <person name="Godfrey J."/>
            <person name="Miner T."/>
            <person name="Herter B."/>
            <person name="Appelbaum E."/>
            <person name="Cordes M."/>
            <person name="Lek S."/>
            <person name="Wollam A."/>
            <person name="Pepin K.H."/>
            <person name="Palsikar V.B."/>
            <person name="Mitreva M."/>
            <person name="Wilson R.K."/>
        </authorList>
    </citation>
    <scope>NUCLEOTIDE SEQUENCE [LARGE SCALE GENOMIC DNA]</scope>
    <source>
        <strain evidence="6 7">ATCC BAA-474</strain>
    </source>
</reference>
<organism evidence="6 7">
    <name type="scientific">Cetobacterium somerae ATCC BAA-474</name>
    <dbReference type="NCBI Taxonomy" id="1319815"/>
    <lineage>
        <taxon>Bacteria</taxon>
        <taxon>Fusobacteriati</taxon>
        <taxon>Fusobacteriota</taxon>
        <taxon>Fusobacteriia</taxon>
        <taxon>Fusobacteriales</taxon>
        <taxon>Fusobacteriaceae</taxon>
        <taxon>Cetobacterium</taxon>
    </lineage>
</organism>
<dbReference type="Gene3D" id="3.40.50.150">
    <property type="entry name" value="Vaccinia Virus protein VP39"/>
    <property type="match status" value="1"/>
</dbReference>
<dbReference type="PATRIC" id="fig|1319815.3.peg.1179"/>
<dbReference type="SUPFAM" id="SSF53335">
    <property type="entry name" value="S-adenosyl-L-methionine-dependent methyltransferases"/>
    <property type="match status" value="1"/>
</dbReference>
<name>U7VCJ3_9FUSO</name>
<evidence type="ECO:0000313" key="6">
    <source>
        <dbReference type="EMBL" id="ERT68859.1"/>
    </source>
</evidence>
<dbReference type="CDD" id="cd02440">
    <property type="entry name" value="AdoMet_MTases"/>
    <property type="match status" value="1"/>
</dbReference>
<keyword evidence="7" id="KW-1185">Reference proteome</keyword>
<keyword evidence="2" id="KW-0698">rRNA processing</keyword>
<evidence type="ECO:0000256" key="4">
    <source>
        <dbReference type="ARBA" id="ARBA00022679"/>
    </source>
</evidence>
<proteinExistence type="inferred from homology"/>
<dbReference type="eggNOG" id="COG3129">
    <property type="taxonomic scope" value="Bacteria"/>
</dbReference>
<evidence type="ECO:0000256" key="3">
    <source>
        <dbReference type="ARBA" id="ARBA00022603"/>
    </source>
</evidence>
<dbReference type="GO" id="GO:0052907">
    <property type="term" value="F:23S rRNA (adenine(1618)-N(6))-methyltransferase activity"/>
    <property type="evidence" value="ECO:0007669"/>
    <property type="project" value="TreeGrafter"/>
</dbReference>
<keyword evidence="3" id="KW-0489">Methyltransferase</keyword>
<protein>
    <recommendedName>
        <fullName evidence="8">Ribosomal RNA large subunit methyltransferase F</fullName>
    </recommendedName>
</protein>
<comment type="caution">
    <text evidence="6">The sequence shown here is derived from an EMBL/GenBank/DDBJ whole genome shotgun (WGS) entry which is preliminary data.</text>
</comment>
<keyword evidence="4" id="KW-0808">Transferase</keyword>
<dbReference type="PANTHER" id="PTHR13393">
    <property type="entry name" value="SAM-DEPENDENT METHYLTRANSFERASE"/>
    <property type="match status" value="1"/>
</dbReference>
<evidence type="ECO:0000256" key="1">
    <source>
        <dbReference type="ARBA" id="ARBA00022490"/>
    </source>
</evidence>
<keyword evidence="5" id="KW-0949">S-adenosyl-L-methionine</keyword>
<dbReference type="AlphaFoldDB" id="U7VCJ3"/>
<sequence>MFLLKKEIKKGELHPNNPHKGRYDFKILIEKLPELKSFIIKNPIGEDTIDFSDNQAVICLNKALIKTYYNIENWDIPAGFLCPPIPGRADYIHYIAGLLTKKKNVNVLDIGTGANCIYPIIGSQTFGWNYTASDIDPKSIENAQKIIDSNENLKNKVKLKLQKDRNHIFVGVIEKNDSFDLTMCNPPFHSSLEDALKANQRKVDNLNKGNKNIQKGLNFGGQKAELWCPGGERLFLKKMAKESALFASQVYYFTSLISNKENVKPTIKVLEKLGAKCQVLEMSQGQKISRVLAWTFNQK</sequence>
<gene>
    <name evidence="6" type="ORF">HMPREF0202_01226</name>
</gene>
<dbReference type="PIRSF" id="PIRSF029038">
    <property type="entry name" value="Mtase_YbiN_prd"/>
    <property type="match status" value="1"/>
</dbReference>
<dbReference type="GO" id="GO:0070475">
    <property type="term" value="P:rRNA base methylation"/>
    <property type="evidence" value="ECO:0007669"/>
    <property type="project" value="TreeGrafter"/>
</dbReference>
<dbReference type="HOGENOM" id="CLU_027534_3_0_0"/>
<dbReference type="STRING" id="1319815.HMPREF0202_01226"/>
<dbReference type="InterPro" id="IPR016909">
    <property type="entry name" value="rRNA_lsu_MeTfrase_F"/>
</dbReference>
<accession>U7VCJ3</accession>